<comment type="caution">
    <text evidence="4">The sequence shown here is derived from an EMBL/GenBank/DDBJ whole genome shotgun (WGS) entry which is preliminary data.</text>
</comment>
<evidence type="ECO:0000256" key="2">
    <source>
        <dbReference type="SAM" id="MobiDB-lite"/>
    </source>
</evidence>
<reference evidence="4 5" key="1">
    <citation type="submission" date="2016-03" db="EMBL/GenBank/DDBJ databases">
        <title>Whole genome sequencing of Grifola frondosa 9006-11.</title>
        <authorList>
            <person name="Min B."/>
            <person name="Park H."/>
            <person name="Kim J.-G."/>
            <person name="Cho H."/>
            <person name="Oh Y.-L."/>
            <person name="Kong W.-S."/>
            <person name="Choi I.-G."/>
        </authorList>
    </citation>
    <scope>NUCLEOTIDE SEQUENCE [LARGE SCALE GENOMIC DNA]</scope>
    <source>
        <strain evidence="4 5">9006-11</strain>
    </source>
</reference>
<proteinExistence type="predicted"/>
<dbReference type="STRING" id="5627.A0A1C7LRG0"/>
<dbReference type="Proteomes" id="UP000092993">
    <property type="component" value="Unassembled WGS sequence"/>
</dbReference>
<keyword evidence="5" id="KW-1185">Reference proteome</keyword>
<dbReference type="EMBL" id="LUGG01000025">
    <property type="protein sequence ID" value="OBZ67273.1"/>
    <property type="molecule type" value="Genomic_DNA"/>
</dbReference>
<dbReference type="OrthoDB" id="2556847at2759"/>
<organism evidence="4 5">
    <name type="scientific">Grifola frondosa</name>
    <name type="common">Maitake</name>
    <name type="synonym">Polyporus frondosus</name>
    <dbReference type="NCBI Taxonomy" id="5627"/>
    <lineage>
        <taxon>Eukaryota</taxon>
        <taxon>Fungi</taxon>
        <taxon>Dikarya</taxon>
        <taxon>Basidiomycota</taxon>
        <taxon>Agaricomycotina</taxon>
        <taxon>Agaricomycetes</taxon>
        <taxon>Polyporales</taxon>
        <taxon>Grifolaceae</taxon>
        <taxon>Grifola</taxon>
    </lineage>
</organism>
<evidence type="ECO:0000313" key="4">
    <source>
        <dbReference type="EMBL" id="OBZ67273.1"/>
    </source>
</evidence>
<sequence length="358" mass="39458">MATYSDAPGYIELHARHRDRCRASSAAQSTNGVVSRPNRTMDMDALHARVAKRRKTKDRTPEEASAMLETATGIAASLAADHIAVLYPDVDTPFTDAVDAVTRLLPYHVFHQPKEDLDAQTNSQHASSYRKGKRKATEEDLIREEIAETKFALECWRRRRALEERFRKARIRSGKRPSPDDQAYVLAQAVLDSERTETASLNAELRNARAELDRLEREKRLAAHLRHRLPLARSQHTIRKPRHLPRPYGTSQYTYNPHAYSATPMPYGSTPVGAYAATPPYTPVTPTPTYTPPATTTTTTSAASAQVQQAQSSTSTVPNTTAVPVQLPASSLPALSALGIVPVPSHPSLEGNPAQQQC</sequence>
<evidence type="ECO:0000313" key="5">
    <source>
        <dbReference type="Proteomes" id="UP000092993"/>
    </source>
</evidence>
<accession>A0A1C7LRG0</accession>
<dbReference type="InterPro" id="IPR015671">
    <property type="entry name" value="GSCR1_dom"/>
</dbReference>
<keyword evidence="1" id="KW-0175">Coiled coil</keyword>
<protein>
    <recommendedName>
        <fullName evidence="3">GLTSCR protein conserved domain-containing protein</fullName>
    </recommendedName>
</protein>
<name>A0A1C7LRG0_GRIFR</name>
<evidence type="ECO:0000259" key="3">
    <source>
        <dbReference type="Pfam" id="PF15249"/>
    </source>
</evidence>
<feature type="coiled-coil region" evidence="1">
    <location>
        <begin position="191"/>
        <end position="225"/>
    </location>
</feature>
<gene>
    <name evidence="4" type="ORF">A0H81_12834</name>
</gene>
<evidence type="ECO:0000256" key="1">
    <source>
        <dbReference type="SAM" id="Coils"/>
    </source>
</evidence>
<dbReference type="Pfam" id="PF15249">
    <property type="entry name" value="GLTSCR1"/>
    <property type="match status" value="1"/>
</dbReference>
<dbReference type="AlphaFoldDB" id="A0A1C7LRG0"/>
<feature type="region of interest" description="Disordered" evidence="2">
    <location>
        <begin position="115"/>
        <end position="137"/>
    </location>
</feature>
<feature type="domain" description="GLTSCR protein conserved" evidence="3">
    <location>
        <begin position="81"/>
        <end position="202"/>
    </location>
</feature>